<dbReference type="EMBL" id="CACRXK020002267">
    <property type="protein sequence ID" value="CAB3993477.1"/>
    <property type="molecule type" value="Genomic_DNA"/>
</dbReference>
<protein>
    <submittedName>
        <fullName evidence="1">Uncharacterized protein</fullName>
    </submittedName>
</protein>
<accession>A0A6S7HC32</accession>
<dbReference type="AlphaFoldDB" id="A0A6S7HC32"/>
<dbReference type="PANTHER" id="PTHR46579">
    <property type="entry name" value="F5/8 TYPE C DOMAIN-CONTAINING PROTEIN-RELATED"/>
    <property type="match status" value="1"/>
</dbReference>
<name>A0A6S7HC32_PARCT</name>
<dbReference type="OrthoDB" id="5984388at2759"/>
<evidence type="ECO:0000313" key="2">
    <source>
        <dbReference type="Proteomes" id="UP001152795"/>
    </source>
</evidence>
<dbReference type="Proteomes" id="UP001152795">
    <property type="component" value="Unassembled WGS sequence"/>
</dbReference>
<reference evidence="1" key="1">
    <citation type="submission" date="2020-04" db="EMBL/GenBank/DDBJ databases">
        <authorList>
            <person name="Alioto T."/>
            <person name="Alioto T."/>
            <person name="Gomez Garrido J."/>
        </authorList>
    </citation>
    <scope>NUCLEOTIDE SEQUENCE</scope>
    <source>
        <strain evidence="1">A484AB</strain>
    </source>
</reference>
<dbReference type="PANTHER" id="PTHR46579:SF2">
    <property type="entry name" value="C2H2-TYPE DOMAIN-CONTAINING PROTEIN"/>
    <property type="match status" value="1"/>
</dbReference>
<organism evidence="1 2">
    <name type="scientific">Paramuricea clavata</name>
    <name type="common">Red gorgonian</name>
    <name type="synonym">Violescent sea-whip</name>
    <dbReference type="NCBI Taxonomy" id="317549"/>
    <lineage>
        <taxon>Eukaryota</taxon>
        <taxon>Metazoa</taxon>
        <taxon>Cnidaria</taxon>
        <taxon>Anthozoa</taxon>
        <taxon>Octocorallia</taxon>
        <taxon>Malacalcyonacea</taxon>
        <taxon>Plexauridae</taxon>
        <taxon>Paramuricea</taxon>
    </lineage>
</organism>
<sequence length="257" mass="29609">MGHEPKHLNEFLKTTVNELKALWKGVWLQSSLSAIPLVFRVALLCTSSDIPTSRKLCGFKGHSVQLGCSRCVKEFPGLFGEKRDYSGFDRDSWMKRKNKDHRQQAKRISKCKTQSDQKKTLKNNLNFGFLRVTSTPKLSKVALKVPVEIGRLPKQISSNYGSYTAEQWKNWRLIYSLHALKGVLNDQQLQCWQTFVLACKYLCKPVLSKTDILKADNCLLKFCTRFQELYGNEAVFQELYGNARAIWKYIFIAISKK</sequence>
<keyword evidence="2" id="KW-1185">Reference proteome</keyword>
<comment type="caution">
    <text evidence="1">The sequence shown here is derived from an EMBL/GenBank/DDBJ whole genome shotgun (WGS) entry which is preliminary data.</text>
</comment>
<evidence type="ECO:0000313" key="1">
    <source>
        <dbReference type="EMBL" id="CAB3993477.1"/>
    </source>
</evidence>
<gene>
    <name evidence="1" type="ORF">PACLA_8A072160</name>
</gene>
<proteinExistence type="predicted"/>